<name>A0A835D1U5_TETSI</name>
<protein>
    <recommendedName>
        <fullName evidence="4">Retrotransposon Copia-like N-terminal domain-containing protein</fullName>
    </recommendedName>
</protein>
<proteinExistence type="predicted"/>
<evidence type="ECO:0008006" key="4">
    <source>
        <dbReference type="Google" id="ProtNLM"/>
    </source>
</evidence>
<sequence>MAADDSSSNIFLNTPSPPSPSRLPTPSHTLQTTHIHHLISVKLDRHNYLLWRTQFIPLLKGYDLKGYVDGTIPCPPRILSAVDTTINPAYLAWQKQDQVLLGWLLSSLSETVLAQVVGLTSTRAVWQTLEKHYASRSRARIMQIRREIQTMRKGSLSMAEYFLRAKKLADNLAASGQPMLDTDLQQIMLSAFLQQQPVANVANRTRPPQYSQQSAHTNRGRSSNYRGRNNHRSGHRTPSNSHPIGPCQLCGRKNHSASTCWHRFDQAYHPTATAPPSPATAYVATPHYPSDLNWYPDSGATSHVTNDLSNLQIHSDYDGPNKLHVGNGSSLPISHTGNLEILPHVSIACRIEGCLITFNISGNVKVGEYAAIIASSVVVSATNLTLNYHSSINTTSLGGPPPSQTSGTPIGNDGAGGGHGGRGASCLKTNLTNFWGGDVYAWSTLTEPWSYGSKGGSTSAEKQFGGNGGGRVMLKVKDVLYLNGSVNAEGGEGGLKGGGGSGGSIIVNALKLKGTGTISAAGGKGWGGGGGGRILLDCYSIQEDVKVTVHGGESIGCPGNAGAAGTSFDATLLSLRVGNDNVTTQTETPLLDFPTTTLWSNVFVENNAKVLVPLLWTRIQIVSFMSSSILK</sequence>
<dbReference type="PANTHER" id="PTHR31513:SF2">
    <property type="entry name" value="MRAZ"/>
    <property type="match status" value="1"/>
</dbReference>
<feature type="compositionally biased region" description="Polar residues" evidence="1">
    <location>
        <begin position="1"/>
        <end position="11"/>
    </location>
</feature>
<feature type="compositionally biased region" description="Low complexity" evidence="1">
    <location>
        <begin position="394"/>
        <end position="412"/>
    </location>
</feature>
<gene>
    <name evidence="2" type="ORF">HHK36_028126</name>
</gene>
<dbReference type="EMBL" id="JABCRI010000021">
    <property type="protein sequence ID" value="KAF8380637.1"/>
    <property type="molecule type" value="Genomic_DNA"/>
</dbReference>
<feature type="region of interest" description="Disordered" evidence="1">
    <location>
        <begin position="1"/>
        <end position="27"/>
    </location>
</feature>
<dbReference type="AlphaFoldDB" id="A0A835D1U5"/>
<dbReference type="OrthoDB" id="1845088at2759"/>
<comment type="caution">
    <text evidence="2">The sequence shown here is derived from an EMBL/GenBank/DDBJ whole genome shotgun (WGS) entry which is preliminary data.</text>
</comment>
<evidence type="ECO:0000256" key="1">
    <source>
        <dbReference type="SAM" id="MobiDB-lite"/>
    </source>
</evidence>
<dbReference type="Pfam" id="PF14223">
    <property type="entry name" value="Retrotran_gag_2"/>
    <property type="match status" value="1"/>
</dbReference>
<accession>A0A835D1U5</accession>
<feature type="region of interest" description="Disordered" evidence="1">
    <location>
        <begin position="204"/>
        <end position="244"/>
    </location>
</feature>
<organism evidence="2 3">
    <name type="scientific">Tetracentron sinense</name>
    <name type="common">Spur-leaf</name>
    <dbReference type="NCBI Taxonomy" id="13715"/>
    <lineage>
        <taxon>Eukaryota</taxon>
        <taxon>Viridiplantae</taxon>
        <taxon>Streptophyta</taxon>
        <taxon>Embryophyta</taxon>
        <taxon>Tracheophyta</taxon>
        <taxon>Spermatophyta</taxon>
        <taxon>Magnoliopsida</taxon>
        <taxon>Trochodendrales</taxon>
        <taxon>Trochodendraceae</taxon>
        <taxon>Tetracentron</taxon>
    </lineage>
</organism>
<reference evidence="2 3" key="1">
    <citation type="submission" date="2020-04" db="EMBL/GenBank/DDBJ databases">
        <title>Plant Genome Project.</title>
        <authorList>
            <person name="Zhang R.-G."/>
        </authorList>
    </citation>
    <scope>NUCLEOTIDE SEQUENCE [LARGE SCALE GENOMIC DNA]</scope>
    <source>
        <strain evidence="2">YNK0</strain>
        <tissue evidence="2">Leaf</tissue>
    </source>
</reference>
<feature type="region of interest" description="Disordered" evidence="1">
    <location>
        <begin position="394"/>
        <end position="419"/>
    </location>
</feature>
<evidence type="ECO:0000313" key="2">
    <source>
        <dbReference type="EMBL" id="KAF8380637.1"/>
    </source>
</evidence>
<dbReference type="Proteomes" id="UP000655225">
    <property type="component" value="Unassembled WGS sequence"/>
</dbReference>
<feature type="compositionally biased region" description="Polar residues" evidence="1">
    <location>
        <begin position="204"/>
        <end position="217"/>
    </location>
</feature>
<keyword evidence="3" id="KW-1185">Reference proteome</keyword>
<evidence type="ECO:0000313" key="3">
    <source>
        <dbReference type="Proteomes" id="UP000655225"/>
    </source>
</evidence>
<dbReference type="PANTHER" id="PTHR31513">
    <property type="entry name" value="EPHRIN TYPE-B RECEPTOR"/>
    <property type="match status" value="1"/>
</dbReference>